<evidence type="ECO:0008006" key="3">
    <source>
        <dbReference type="Google" id="ProtNLM"/>
    </source>
</evidence>
<accession>A0ABX1CB06</accession>
<gene>
    <name evidence="1" type="ORF">HCN52_00610</name>
</gene>
<proteinExistence type="predicted"/>
<dbReference type="EMBL" id="JAAVJC010000002">
    <property type="protein sequence ID" value="NJQ13489.1"/>
    <property type="molecule type" value="Genomic_DNA"/>
</dbReference>
<sequence>MGNRDHLRIEDMACVLLLRLMDHTSGDVSSPVLPADISAGDPSQDRKIEMMVAIELLAERGLVEVVRKYYSAPERIQLTWAGKRRAKELEADRQAPGALLAHTVERMIRAAFREELDYWGISKFTKDLLFQGSDLDKSNYYSPIVEQAGQYLMGHGLADFVVVKETIEVRDIGYAWWNRRMRNMEITKLKKLKLTVRGIDCVMAGVSVREYMAMQNSAGAGPVFNQNVYGGAAVQGVHVTQNVGIQPGELVDLVHKLRDVATQFPPVEREKFLNDVEVLGNNGQSSRDRISAGQRIKAALVSASSRIGGQAIIAAVEKFTNWVADQ</sequence>
<evidence type="ECO:0000313" key="2">
    <source>
        <dbReference type="Proteomes" id="UP000727056"/>
    </source>
</evidence>
<protein>
    <recommendedName>
        <fullName evidence="3">AbiTii domain-containing protein</fullName>
    </recommendedName>
</protein>
<name>A0ABX1CB06_9ACTN</name>
<dbReference type="Proteomes" id="UP000727056">
    <property type="component" value="Unassembled WGS sequence"/>
</dbReference>
<reference evidence="1 2" key="1">
    <citation type="submission" date="2020-03" db="EMBL/GenBank/DDBJ databases">
        <title>Draft genome of Streptomyces sp. ventii, isolated from the Axial Seamount in the Pacific Ocean, and resequencing of the two type strains Streptomyces lonarensis strain NCL 716 and Streptomyces bohaiensis strain 11A07.</title>
        <authorList>
            <person name="Loughran R.M."/>
            <person name="Pfannmuller K.M."/>
            <person name="Wasson B.J."/>
            <person name="Deadmond M.C."/>
            <person name="Paddock B.E."/>
            <person name="Koyack M.J."/>
            <person name="Gallegos D.A."/>
            <person name="Mitchell E.A."/>
            <person name="Ushijima B."/>
            <person name="Saw J.H."/>
            <person name="Mcphail K.L."/>
            <person name="Videau P."/>
        </authorList>
    </citation>
    <scope>NUCLEOTIDE SEQUENCE [LARGE SCALE GENOMIC DNA]</scope>
    <source>
        <strain evidence="1 2">11A07</strain>
    </source>
</reference>
<organism evidence="1 2">
    <name type="scientific">Streptomyces bohaiensis</name>
    <dbReference type="NCBI Taxonomy" id="1431344"/>
    <lineage>
        <taxon>Bacteria</taxon>
        <taxon>Bacillati</taxon>
        <taxon>Actinomycetota</taxon>
        <taxon>Actinomycetes</taxon>
        <taxon>Kitasatosporales</taxon>
        <taxon>Streptomycetaceae</taxon>
        <taxon>Streptomyces</taxon>
    </lineage>
</organism>
<dbReference type="RefSeq" id="WP_168086334.1">
    <property type="nucleotide sequence ID" value="NZ_BHZH01000076.1"/>
</dbReference>
<comment type="caution">
    <text evidence="1">The sequence shown here is derived from an EMBL/GenBank/DDBJ whole genome shotgun (WGS) entry which is preliminary data.</text>
</comment>
<keyword evidence="2" id="KW-1185">Reference proteome</keyword>
<evidence type="ECO:0000313" key="1">
    <source>
        <dbReference type="EMBL" id="NJQ13489.1"/>
    </source>
</evidence>